<dbReference type="Gene3D" id="2.60.120.260">
    <property type="entry name" value="Galactose-binding domain-like"/>
    <property type="match status" value="1"/>
</dbReference>
<sequence>MKRTIRAAGAAACLGLSLIVVGATLGQSSPELASLRGPAPADADPTAAQPGQATPAGSAVTKPPAGSVEAGQAVTELRSNHGKDAPSVVLNSAGTIKSVTAAPGKTLAAQRDAFTTRYAAGFGASSTSKLQAEAPSKLPGGDAVTRYQQVVGGLPVMGGELLVTTNSKGAVRGALSALDGSTPKTVSARITADAARAAAIKAFGDRYATGADQIAQATAKLWLADPAKFGQPGSGLSPVYWVKLTGADGGELGDVIVDALTGKVGLAASDRQTARSRRVCDLANGRVNLDFAYNYSCAVGTTLGSKSTSRAEGKPASSVAEVNAAYDHLGAVYDFYKNTFGLDSFDGSGSEVRATVRTCDLTPSPCPYPNAFWEGSQFVFGAGFAVDDVVAHEFTHAVTEYSSGLYYWYEPGAINEAFSDIMGQFVDLRTPNDDQGTNRWLLGEALNGPTQYGAIRSMANPNTFGDPARYNDPLWYTDTLGAERDNGGVHYNSGVANKLASLLADGGTFNGVKVRGIGLGRSEQLWYRVMHLVSSGADYRELRLALGSACQQLIGSYYIRAEHCDSVQQAITAVALPVTSANERTVTADYCPGSPYQAPATVYLNQFESGMSGWTTDQPARWQVAPSLDVPYTYAASGQGSLNGWTSQSGLGSGTSAEMISAVTLPAGTPYLSYATSVFLNSGAQGKVYIQGTNGTWNPVQTITTPTRGYTVNRVDLTAYAGQAVKVRFRIENAAGIDWYVDDVQLYSCTGRPSAPTKPVAYYDGTSIRACWGLPQYTGTAPSTWDVQVTPGGTPERSTYNDREQLQIKNVTQGTTYTITVRYVSNGQLGEPLTLEVNAAAGSYVPPFTVGSGRPAPGPQPVCGGERTVARR</sequence>
<dbReference type="InterPro" id="IPR011096">
    <property type="entry name" value="FTP_domain"/>
</dbReference>
<evidence type="ECO:0000259" key="14">
    <source>
        <dbReference type="Pfam" id="PF02868"/>
    </source>
</evidence>
<feature type="region of interest" description="Disordered" evidence="11">
    <location>
        <begin position="32"/>
        <end position="66"/>
    </location>
</feature>
<dbReference type="GO" id="GO:0000272">
    <property type="term" value="P:polysaccharide catabolic process"/>
    <property type="evidence" value="ECO:0007669"/>
    <property type="project" value="UniProtKB-KW"/>
</dbReference>
<keyword evidence="9" id="KW-0624">Polysaccharide degradation</keyword>
<dbReference type="InterPro" id="IPR023612">
    <property type="entry name" value="Peptidase_M4"/>
</dbReference>
<accession>A0A841BUE8</accession>
<evidence type="ECO:0000259" key="15">
    <source>
        <dbReference type="Pfam" id="PF07504"/>
    </source>
</evidence>
<evidence type="ECO:0000256" key="2">
    <source>
        <dbReference type="ARBA" id="ARBA00022670"/>
    </source>
</evidence>
<evidence type="ECO:0000259" key="13">
    <source>
        <dbReference type="Pfam" id="PF01447"/>
    </source>
</evidence>
<dbReference type="CDD" id="cd09597">
    <property type="entry name" value="M4_TLP"/>
    <property type="match status" value="1"/>
</dbReference>
<keyword evidence="2 16" id="KW-0645">Protease</keyword>
<evidence type="ECO:0000313" key="16">
    <source>
        <dbReference type="EMBL" id="MBB5871076.1"/>
    </source>
</evidence>
<dbReference type="InterPro" id="IPR027268">
    <property type="entry name" value="Peptidase_M4/M1_CTD_sf"/>
</dbReference>
<evidence type="ECO:0000256" key="4">
    <source>
        <dbReference type="ARBA" id="ARBA00022729"/>
    </source>
</evidence>
<evidence type="ECO:0000256" key="1">
    <source>
        <dbReference type="ARBA" id="ARBA00009388"/>
    </source>
</evidence>
<evidence type="ECO:0000256" key="3">
    <source>
        <dbReference type="ARBA" id="ARBA00022723"/>
    </source>
</evidence>
<dbReference type="GO" id="GO:0046872">
    <property type="term" value="F:metal ion binding"/>
    <property type="evidence" value="ECO:0007669"/>
    <property type="project" value="UniProtKB-KW"/>
</dbReference>
<keyword evidence="6" id="KW-0862">Zinc</keyword>
<dbReference type="SUPFAM" id="SSF55486">
    <property type="entry name" value="Metalloproteases ('zincins'), catalytic domain"/>
    <property type="match status" value="1"/>
</dbReference>
<evidence type="ECO:0000256" key="9">
    <source>
        <dbReference type="ARBA" id="ARBA00023326"/>
    </source>
</evidence>
<dbReference type="GO" id="GO:0006508">
    <property type="term" value="P:proteolysis"/>
    <property type="evidence" value="ECO:0007669"/>
    <property type="project" value="UniProtKB-KW"/>
</dbReference>
<keyword evidence="9" id="KW-0119">Carbohydrate metabolism</keyword>
<proteinExistence type="inferred from homology"/>
<comment type="caution">
    <text evidence="16">The sequence shown here is derived from an EMBL/GenBank/DDBJ whole genome shotgun (WGS) entry which is preliminary data.</text>
</comment>
<dbReference type="InterPro" id="IPR013856">
    <property type="entry name" value="Peptidase_M4_domain"/>
</dbReference>
<dbReference type="PRINTS" id="PR00730">
    <property type="entry name" value="THERMOLYSIN"/>
</dbReference>
<feature type="domain" description="FTP" evidence="15">
    <location>
        <begin position="141"/>
        <end position="174"/>
    </location>
</feature>
<dbReference type="CDD" id="cd00063">
    <property type="entry name" value="FN3"/>
    <property type="match status" value="1"/>
</dbReference>
<evidence type="ECO:0000256" key="11">
    <source>
        <dbReference type="SAM" id="MobiDB-lite"/>
    </source>
</evidence>
<feature type="active site" description="Proton donor" evidence="10">
    <location>
        <position position="490"/>
    </location>
</feature>
<dbReference type="InterPro" id="IPR050728">
    <property type="entry name" value="Zinc_Metalloprotease_M4"/>
</dbReference>
<gene>
    <name evidence="16" type="ORF">F4553_004455</name>
</gene>
<reference evidence="16 17" key="1">
    <citation type="submission" date="2020-08" db="EMBL/GenBank/DDBJ databases">
        <title>Sequencing the genomes of 1000 actinobacteria strains.</title>
        <authorList>
            <person name="Klenk H.-P."/>
        </authorList>
    </citation>
    <scope>NUCLEOTIDE SEQUENCE [LARGE SCALE GENOMIC DNA]</scope>
    <source>
        <strain evidence="16 17">DSM 45362</strain>
    </source>
</reference>
<keyword evidence="7 16" id="KW-0482">Metalloprotease</keyword>
<keyword evidence="17" id="KW-1185">Reference proteome</keyword>
<feature type="domain" description="Peptidase M4 C-terminal" evidence="14">
    <location>
        <begin position="403"/>
        <end position="575"/>
    </location>
</feature>
<dbReference type="Gene3D" id="1.10.390.10">
    <property type="entry name" value="Neutral Protease Domain 2"/>
    <property type="match status" value="1"/>
</dbReference>
<keyword evidence="3" id="KW-0479">Metal-binding</keyword>
<keyword evidence="5" id="KW-0378">Hydrolase</keyword>
<evidence type="ECO:0000256" key="5">
    <source>
        <dbReference type="ARBA" id="ARBA00022801"/>
    </source>
</evidence>
<feature type="compositionally biased region" description="Low complexity" evidence="11">
    <location>
        <begin position="37"/>
        <end position="56"/>
    </location>
</feature>
<dbReference type="SUPFAM" id="SSF49265">
    <property type="entry name" value="Fibronectin type III"/>
    <property type="match status" value="1"/>
</dbReference>
<dbReference type="Pfam" id="PF01447">
    <property type="entry name" value="Peptidase_M4"/>
    <property type="match status" value="1"/>
</dbReference>
<keyword evidence="8" id="KW-0326">Glycosidase</keyword>
<dbReference type="AlphaFoldDB" id="A0A841BUE8"/>
<dbReference type="Gene3D" id="2.60.40.10">
    <property type="entry name" value="Immunoglobulins"/>
    <property type="match status" value="1"/>
</dbReference>
<keyword evidence="4 12" id="KW-0732">Signal</keyword>
<dbReference type="PANTHER" id="PTHR33794:SF1">
    <property type="entry name" value="BACILLOLYSIN"/>
    <property type="match status" value="1"/>
</dbReference>
<feature type="region of interest" description="Disordered" evidence="11">
    <location>
        <begin position="851"/>
        <end position="872"/>
    </location>
</feature>
<dbReference type="Gene3D" id="3.10.450.490">
    <property type="match status" value="1"/>
</dbReference>
<evidence type="ECO:0000256" key="10">
    <source>
        <dbReference type="PIRSR" id="PIRSR623612-1"/>
    </source>
</evidence>
<dbReference type="InterPro" id="IPR036116">
    <property type="entry name" value="FN3_sf"/>
</dbReference>
<organism evidence="16 17">
    <name type="scientific">Allocatelliglobosispora scoriae</name>
    <dbReference type="NCBI Taxonomy" id="643052"/>
    <lineage>
        <taxon>Bacteria</taxon>
        <taxon>Bacillati</taxon>
        <taxon>Actinomycetota</taxon>
        <taxon>Actinomycetes</taxon>
        <taxon>Micromonosporales</taxon>
        <taxon>Micromonosporaceae</taxon>
        <taxon>Allocatelliglobosispora</taxon>
    </lineage>
</organism>
<evidence type="ECO:0000256" key="7">
    <source>
        <dbReference type="ARBA" id="ARBA00023049"/>
    </source>
</evidence>
<dbReference type="GO" id="GO:0004222">
    <property type="term" value="F:metalloendopeptidase activity"/>
    <property type="evidence" value="ECO:0007669"/>
    <property type="project" value="InterPro"/>
</dbReference>
<feature type="signal peptide" evidence="12">
    <location>
        <begin position="1"/>
        <end position="22"/>
    </location>
</feature>
<feature type="chain" id="PRO_5038403803" evidence="12">
    <location>
        <begin position="23"/>
        <end position="872"/>
    </location>
</feature>
<dbReference type="InterPro" id="IPR001570">
    <property type="entry name" value="Peptidase_M4_C_domain"/>
</dbReference>
<evidence type="ECO:0000313" key="17">
    <source>
        <dbReference type="Proteomes" id="UP000587527"/>
    </source>
</evidence>
<dbReference type="Pfam" id="PF02868">
    <property type="entry name" value="Peptidase_M4_C"/>
    <property type="match status" value="1"/>
</dbReference>
<protein>
    <submittedName>
        <fullName evidence="16">Zn-dependent metalloprotease</fullName>
    </submittedName>
</protein>
<evidence type="ECO:0000256" key="8">
    <source>
        <dbReference type="ARBA" id="ARBA00023295"/>
    </source>
</evidence>
<dbReference type="GO" id="GO:0016798">
    <property type="term" value="F:hydrolase activity, acting on glycosyl bonds"/>
    <property type="evidence" value="ECO:0007669"/>
    <property type="project" value="UniProtKB-KW"/>
</dbReference>
<evidence type="ECO:0000256" key="6">
    <source>
        <dbReference type="ARBA" id="ARBA00022833"/>
    </source>
</evidence>
<dbReference type="InterPro" id="IPR003961">
    <property type="entry name" value="FN3_dom"/>
</dbReference>
<feature type="active site" evidence="10">
    <location>
        <position position="393"/>
    </location>
</feature>
<dbReference type="Pfam" id="PF07504">
    <property type="entry name" value="FTP"/>
    <property type="match status" value="1"/>
</dbReference>
<feature type="domain" description="Peptidase M4" evidence="13">
    <location>
        <begin position="307"/>
        <end position="400"/>
    </location>
</feature>
<dbReference type="InterPro" id="IPR013783">
    <property type="entry name" value="Ig-like_fold"/>
</dbReference>
<dbReference type="PANTHER" id="PTHR33794">
    <property type="entry name" value="BACILLOLYSIN"/>
    <property type="match status" value="1"/>
</dbReference>
<dbReference type="Gene3D" id="3.10.170.10">
    <property type="match status" value="1"/>
</dbReference>
<dbReference type="Proteomes" id="UP000587527">
    <property type="component" value="Unassembled WGS sequence"/>
</dbReference>
<dbReference type="EMBL" id="JACHMN010000002">
    <property type="protein sequence ID" value="MBB5871076.1"/>
    <property type="molecule type" value="Genomic_DNA"/>
</dbReference>
<comment type="similarity">
    <text evidence="1">Belongs to the peptidase M4 family.</text>
</comment>
<name>A0A841BUE8_9ACTN</name>
<evidence type="ECO:0000256" key="12">
    <source>
        <dbReference type="SAM" id="SignalP"/>
    </source>
</evidence>